<proteinExistence type="predicted"/>
<evidence type="ECO:0000256" key="1">
    <source>
        <dbReference type="ARBA" id="ARBA00022723"/>
    </source>
</evidence>
<keyword evidence="6" id="KW-1185">Reference proteome</keyword>
<keyword evidence="3" id="KW-0862">Zinc</keyword>
<dbReference type="Proteomes" id="UP000001307">
    <property type="component" value="Unassembled WGS sequence"/>
</dbReference>
<dbReference type="InterPro" id="IPR027377">
    <property type="entry name" value="ZAR1/RTP1-5-like_Znf-3CxxC"/>
</dbReference>
<sequence length="184" mass="21594">MFYEWNPRGVPQAVFDVDFRKIWVYGSDKWRKDFEMVQARDKQTLFEVLQEIREEIGMDERPRRSPPSGYLCHLCFGPGHFIKDCPESKPKGEGLTPYQGKKRCFGEFKCPKCKRKWLSANSWCNMGQECIKCRINVYPSKQRPLNKQEAAAVAVAQREHPKELCEKCQTLGRYCRNDSQFPCI</sequence>
<gene>
    <name evidence="5" type="ORF">GSOID_T00005609001</name>
</gene>
<dbReference type="EMBL" id="FN653033">
    <property type="protein sequence ID" value="CBY08772.1"/>
    <property type="molecule type" value="Genomic_DNA"/>
</dbReference>
<organism evidence="5">
    <name type="scientific">Oikopleura dioica</name>
    <name type="common">Tunicate</name>
    <dbReference type="NCBI Taxonomy" id="34765"/>
    <lineage>
        <taxon>Eukaryota</taxon>
        <taxon>Metazoa</taxon>
        <taxon>Chordata</taxon>
        <taxon>Tunicata</taxon>
        <taxon>Appendicularia</taxon>
        <taxon>Copelata</taxon>
        <taxon>Oikopleuridae</taxon>
        <taxon>Oikopleura</taxon>
    </lineage>
</organism>
<dbReference type="Pfam" id="PF23490">
    <property type="entry name" value="ZCCHC24_C"/>
    <property type="match status" value="1"/>
</dbReference>
<dbReference type="Gene3D" id="4.10.60.10">
    <property type="entry name" value="Zinc finger, CCHC-type"/>
    <property type="match status" value="1"/>
</dbReference>
<dbReference type="SMART" id="SM01328">
    <property type="entry name" value="zf-3CxxC"/>
    <property type="match status" value="1"/>
</dbReference>
<dbReference type="AlphaFoldDB" id="E4XB89"/>
<evidence type="ECO:0000313" key="5">
    <source>
        <dbReference type="EMBL" id="CBY08772.1"/>
    </source>
</evidence>
<dbReference type="Pfam" id="PF17180">
    <property type="entry name" value="Zn_ribbon_3CxxC_2"/>
    <property type="match status" value="1"/>
</dbReference>
<dbReference type="InterPro" id="IPR036875">
    <property type="entry name" value="Znf_CCHC_sf"/>
</dbReference>
<reference evidence="5" key="1">
    <citation type="journal article" date="2010" name="Science">
        <title>Plasticity of animal genome architecture unmasked by rapid evolution of a pelagic tunicate.</title>
        <authorList>
            <person name="Denoeud F."/>
            <person name="Henriet S."/>
            <person name="Mungpakdee S."/>
            <person name="Aury J.M."/>
            <person name="Da Silva C."/>
            <person name="Brinkmann H."/>
            <person name="Mikhaleva J."/>
            <person name="Olsen L.C."/>
            <person name="Jubin C."/>
            <person name="Canestro C."/>
            <person name="Bouquet J.M."/>
            <person name="Danks G."/>
            <person name="Poulain J."/>
            <person name="Campsteijn C."/>
            <person name="Adamski M."/>
            <person name="Cross I."/>
            <person name="Yadetie F."/>
            <person name="Muffato M."/>
            <person name="Louis A."/>
            <person name="Butcher S."/>
            <person name="Tsagkogeorga G."/>
            <person name="Konrad A."/>
            <person name="Singh S."/>
            <person name="Jensen M.F."/>
            <person name="Cong E.H."/>
            <person name="Eikeseth-Otteraa H."/>
            <person name="Noel B."/>
            <person name="Anthouard V."/>
            <person name="Porcel B.M."/>
            <person name="Kachouri-Lafond R."/>
            <person name="Nishino A."/>
            <person name="Ugolini M."/>
            <person name="Chourrout P."/>
            <person name="Nishida H."/>
            <person name="Aasland R."/>
            <person name="Huzurbazar S."/>
            <person name="Westhof E."/>
            <person name="Delsuc F."/>
            <person name="Lehrach H."/>
            <person name="Reinhardt R."/>
            <person name="Weissenbach J."/>
            <person name="Roy S.W."/>
            <person name="Artiguenave F."/>
            <person name="Postlethwait J.H."/>
            <person name="Manak J.R."/>
            <person name="Thompson E.M."/>
            <person name="Jaillon O."/>
            <person name="Du Pasquier L."/>
            <person name="Boudinot P."/>
            <person name="Liberles D.A."/>
            <person name="Volff J.N."/>
            <person name="Philippe H."/>
            <person name="Lenhard B."/>
            <person name="Roest Crollius H."/>
            <person name="Wincker P."/>
            <person name="Chourrout D."/>
        </authorList>
    </citation>
    <scope>NUCLEOTIDE SEQUENCE [LARGE SCALE GENOMIC DNA]</scope>
</reference>
<dbReference type="InterPro" id="IPR057809">
    <property type="entry name" value="ZCCHC24_C"/>
</dbReference>
<evidence type="ECO:0000256" key="2">
    <source>
        <dbReference type="ARBA" id="ARBA00022771"/>
    </source>
</evidence>
<accession>E4XB89</accession>
<protein>
    <recommendedName>
        <fullName evidence="4">3CxxC-type domain-containing protein</fullName>
    </recommendedName>
</protein>
<dbReference type="Pfam" id="PF13696">
    <property type="entry name" value="zf-CCHC_2"/>
    <property type="match status" value="1"/>
</dbReference>
<dbReference type="InParanoid" id="E4XB89"/>
<dbReference type="SUPFAM" id="SSF57756">
    <property type="entry name" value="Retrovirus zinc finger-like domains"/>
    <property type="match status" value="1"/>
</dbReference>
<dbReference type="GO" id="GO:0003676">
    <property type="term" value="F:nucleic acid binding"/>
    <property type="evidence" value="ECO:0007669"/>
    <property type="project" value="InterPro"/>
</dbReference>
<evidence type="ECO:0000259" key="4">
    <source>
        <dbReference type="SMART" id="SM01328"/>
    </source>
</evidence>
<dbReference type="GO" id="GO:0008270">
    <property type="term" value="F:zinc ion binding"/>
    <property type="evidence" value="ECO:0007669"/>
    <property type="project" value="UniProtKB-KW"/>
</dbReference>
<evidence type="ECO:0000313" key="6">
    <source>
        <dbReference type="Proteomes" id="UP000001307"/>
    </source>
</evidence>
<name>E4XB89_OIKDI</name>
<keyword evidence="1" id="KW-0479">Metal-binding</keyword>
<evidence type="ECO:0000256" key="3">
    <source>
        <dbReference type="ARBA" id="ARBA00022833"/>
    </source>
</evidence>
<dbReference type="InterPro" id="IPR025829">
    <property type="entry name" value="Zn_knuckle_CX2CX3GHX4C"/>
</dbReference>
<dbReference type="InterPro" id="IPR033446">
    <property type="entry name" value="ZCCHC24_Znf-3CxxC"/>
</dbReference>
<dbReference type="OrthoDB" id="10038672at2759"/>
<keyword evidence="2" id="KW-0863">Zinc-finger</keyword>
<feature type="domain" description="3CxxC-type" evidence="4">
    <location>
        <begin position="103"/>
        <end position="171"/>
    </location>
</feature>